<name>A0A182J8H6_ANOAO</name>
<dbReference type="AlphaFoldDB" id="A0A182J8H6"/>
<dbReference type="EnsemblMetazoa" id="AATE013378-RA">
    <property type="protein sequence ID" value="AATE013378-PA.1"/>
    <property type="gene ID" value="AATE013378"/>
</dbReference>
<feature type="compositionally biased region" description="Low complexity" evidence="1">
    <location>
        <begin position="10"/>
        <end position="40"/>
    </location>
</feature>
<reference evidence="2" key="1">
    <citation type="submission" date="2022-08" db="UniProtKB">
        <authorList>
            <consortium name="EnsemblMetazoa"/>
        </authorList>
    </citation>
    <scope>IDENTIFICATION</scope>
    <source>
        <strain evidence="2">EBRO</strain>
    </source>
</reference>
<feature type="compositionally biased region" description="Low complexity" evidence="1">
    <location>
        <begin position="76"/>
        <end position="95"/>
    </location>
</feature>
<evidence type="ECO:0000256" key="1">
    <source>
        <dbReference type="SAM" id="MobiDB-lite"/>
    </source>
</evidence>
<evidence type="ECO:0000313" key="2">
    <source>
        <dbReference type="EnsemblMetazoa" id="AATE013378-PA.1"/>
    </source>
</evidence>
<organism evidence="2">
    <name type="scientific">Anopheles atroparvus</name>
    <name type="common">European mosquito</name>
    <dbReference type="NCBI Taxonomy" id="41427"/>
    <lineage>
        <taxon>Eukaryota</taxon>
        <taxon>Metazoa</taxon>
        <taxon>Ecdysozoa</taxon>
        <taxon>Arthropoda</taxon>
        <taxon>Hexapoda</taxon>
        <taxon>Insecta</taxon>
        <taxon>Pterygota</taxon>
        <taxon>Neoptera</taxon>
        <taxon>Endopterygota</taxon>
        <taxon>Diptera</taxon>
        <taxon>Nematocera</taxon>
        <taxon>Culicoidea</taxon>
        <taxon>Culicidae</taxon>
        <taxon>Anophelinae</taxon>
        <taxon>Anopheles</taxon>
    </lineage>
</organism>
<proteinExistence type="predicted"/>
<feature type="region of interest" description="Disordered" evidence="1">
    <location>
        <begin position="248"/>
        <end position="288"/>
    </location>
</feature>
<feature type="compositionally biased region" description="Low complexity" evidence="1">
    <location>
        <begin position="248"/>
        <end position="279"/>
    </location>
</feature>
<dbReference type="VEuPathDB" id="VectorBase:AATE013378"/>
<feature type="compositionally biased region" description="Polar residues" evidence="1">
    <location>
        <begin position="63"/>
        <end position="75"/>
    </location>
</feature>
<protein>
    <submittedName>
        <fullName evidence="2">Uncharacterized protein</fullName>
    </submittedName>
</protein>
<feature type="region of interest" description="Disordered" evidence="1">
    <location>
        <begin position="1"/>
        <end position="135"/>
    </location>
</feature>
<sequence>LTRRSKKKSSSAAANGTPSATTSNTASSNTNSTTLASNNADADDEELALTGTSVPYDPAVDSFAQQQKPTAVTGTASNAFSTASSASSSSSSSSALPKGRAINKAIGFTEEPSSKSMEGGQAASHSRPPTPSVVRSEADLIGTAVVDGEDEEDADLLPSPPPPPSLQTVPILQMQALQLHNKSAVQYKHDQQLLPNHPSKDSIPTKVTATTTSSAGALRTCFSPPPPAIVAASASTTSRQLPHYPPALTLPKPTPLWATPATSGAGSSSNSSSLANAGARQQRPSSVSTDLYSVASTISVTTVGSNCPAVVSSMPIMRTFGAAAGAKRQNSFGS</sequence>
<accession>A0A182J8H6</accession>